<dbReference type="GO" id="GO:0004803">
    <property type="term" value="F:transposase activity"/>
    <property type="evidence" value="ECO:0007669"/>
    <property type="project" value="InterPro"/>
</dbReference>
<dbReference type="PANTHER" id="PTHR30007">
    <property type="entry name" value="PHP DOMAIN PROTEIN"/>
    <property type="match status" value="1"/>
</dbReference>
<dbReference type="PANTHER" id="PTHR30007:SF0">
    <property type="entry name" value="TRANSPOSASE"/>
    <property type="match status" value="1"/>
</dbReference>
<feature type="compositionally biased region" description="Basic residues" evidence="1">
    <location>
        <begin position="1"/>
        <end position="13"/>
    </location>
</feature>
<dbReference type="AlphaFoldDB" id="A0A3R9N268"/>
<feature type="region of interest" description="Disordered" evidence="1">
    <location>
        <begin position="1"/>
        <end position="23"/>
    </location>
</feature>
<dbReference type="EMBL" id="RWIU01000001">
    <property type="protein sequence ID" value="RSK46386.1"/>
    <property type="molecule type" value="Genomic_DNA"/>
</dbReference>
<dbReference type="InterPro" id="IPR002559">
    <property type="entry name" value="Transposase_11"/>
</dbReference>
<sequence>MGHARTRGQRPRQLRSPGLAAPPALAGGPGALVLTDAAYQGRFADHLRSLGLPNQVVSRPSTQRGFVPVARRWVVERTFAWLACFRRLAVDYEYTPASHACWLLLANITMCLNRLP</sequence>
<dbReference type="GO" id="GO:0003677">
    <property type="term" value="F:DNA binding"/>
    <property type="evidence" value="ECO:0007669"/>
    <property type="project" value="InterPro"/>
</dbReference>
<reference evidence="3 4" key="1">
    <citation type="submission" date="2018-12" db="EMBL/GenBank/DDBJ databases">
        <authorList>
            <person name="Feng G."/>
            <person name="Zhu H."/>
        </authorList>
    </citation>
    <scope>NUCLEOTIDE SEQUENCE [LARGE SCALE GENOMIC DNA]</scope>
    <source>
        <strain evidence="3 4">LMG 26000</strain>
    </source>
</reference>
<accession>A0A3R9N268</accession>
<evidence type="ECO:0000313" key="4">
    <source>
        <dbReference type="Proteomes" id="UP000270291"/>
    </source>
</evidence>
<dbReference type="OrthoDB" id="1270539at2"/>
<dbReference type="Proteomes" id="UP000270291">
    <property type="component" value="Unassembled WGS sequence"/>
</dbReference>
<evidence type="ECO:0000256" key="1">
    <source>
        <dbReference type="SAM" id="MobiDB-lite"/>
    </source>
</evidence>
<keyword evidence="4" id="KW-1185">Reference proteome</keyword>
<proteinExistence type="predicted"/>
<protein>
    <recommendedName>
        <fullName evidence="2">Transposase IS4-like domain-containing protein</fullName>
    </recommendedName>
</protein>
<gene>
    <name evidence="3" type="ORF">EI293_04240</name>
</gene>
<comment type="caution">
    <text evidence="3">The sequence shown here is derived from an EMBL/GenBank/DDBJ whole genome shotgun (WGS) entry which is preliminary data.</text>
</comment>
<organism evidence="3 4">
    <name type="scientific">Hymenobacter perfusus</name>
    <dbReference type="NCBI Taxonomy" id="1236770"/>
    <lineage>
        <taxon>Bacteria</taxon>
        <taxon>Pseudomonadati</taxon>
        <taxon>Bacteroidota</taxon>
        <taxon>Cytophagia</taxon>
        <taxon>Cytophagales</taxon>
        <taxon>Hymenobacteraceae</taxon>
        <taxon>Hymenobacter</taxon>
    </lineage>
</organism>
<dbReference type="GO" id="GO:0006313">
    <property type="term" value="P:DNA transposition"/>
    <property type="evidence" value="ECO:0007669"/>
    <property type="project" value="InterPro"/>
</dbReference>
<name>A0A3R9N268_9BACT</name>
<feature type="domain" description="Transposase IS4-like" evidence="2">
    <location>
        <begin position="29"/>
        <end position="106"/>
    </location>
</feature>
<evidence type="ECO:0000313" key="3">
    <source>
        <dbReference type="EMBL" id="RSK46386.1"/>
    </source>
</evidence>
<evidence type="ECO:0000259" key="2">
    <source>
        <dbReference type="Pfam" id="PF01609"/>
    </source>
</evidence>
<dbReference type="Pfam" id="PF01609">
    <property type="entry name" value="DDE_Tnp_1"/>
    <property type="match status" value="1"/>
</dbReference>